<gene>
    <name evidence="2" type="ORF">ACFFX0_32625</name>
</gene>
<feature type="region of interest" description="Disordered" evidence="1">
    <location>
        <begin position="1"/>
        <end position="21"/>
    </location>
</feature>
<accession>A0ABV5G9M2</accession>
<evidence type="ECO:0000313" key="2">
    <source>
        <dbReference type="EMBL" id="MFB9075656.1"/>
    </source>
</evidence>
<evidence type="ECO:0000313" key="3">
    <source>
        <dbReference type="Proteomes" id="UP001589575"/>
    </source>
</evidence>
<evidence type="ECO:0000256" key="1">
    <source>
        <dbReference type="SAM" id="MobiDB-lite"/>
    </source>
</evidence>
<dbReference type="EMBL" id="JBHMFI010000023">
    <property type="protein sequence ID" value="MFB9075656.1"/>
    <property type="molecule type" value="Genomic_DNA"/>
</dbReference>
<feature type="compositionally biased region" description="Basic residues" evidence="1">
    <location>
        <begin position="9"/>
        <end position="21"/>
    </location>
</feature>
<reference evidence="2 3" key="1">
    <citation type="submission" date="2024-09" db="EMBL/GenBank/DDBJ databases">
        <authorList>
            <person name="Sun Q."/>
            <person name="Mori K."/>
        </authorList>
    </citation>
    <scope>NUCLEOTIDE SEQUENCE [LARGE SCALE GENOMIC DNA]</scope>
    <source>
        <strain evidence="2 3">CCM 7609</strain>
    </source>
</reference>
<keyword evidence="3" id="KW-1185">Reference proteome</keyword>
<dbReference type="Proteomes" id="UP001589575">
    <property type="component" value="Unassembled WGS sequence"/>
</dbReference>
<organism evidence="2 3">
    <name type="scientific">Citricoccus parietis</name>
    <dbReference type="NCBI Taxonomy" id="592307"/>
    <lineage>
        <taxon>Bacteria</taxon>
        <taxon>Bacillati</taxon>
        <taxon>Actinomycetota</taxon>
        <taxon>Actinomycetes</taxon>
        <taxon>Micrococcales</taxon>
        <taxon>Micrococcaceae</taxon>
        <taxon>Citricoccus</taxon>
    </lineage>
</organism>
<proteinExistence type="predicted"/>
<comment type="caution">
    <text evidence="2">The sequence shown here is derived from an EMBL/GenBank/DDBJ whole genome shotgun (WGS) entry which is preliminary data.</text>
</comment>
<protein>
    <submittedName>
        <fullName evidence="2">Uncharacterized protein</fullName>
    </submittedName>
</protein>
<name>A0ABV5G9M2_9MICC</name>
<sequence>MQAKDGHLTKVRHGRLRPRRGLRIGGDGDLLGRGRPVIQRRGVETAVVLRQTLRGVPGRDDKRVPPLGHVCSSP</sequence>